<proteinExistence type="predicted"/>
<protein>
    <recommendedName>
        <fullName evidence="3">F-box domain-containing protein</fullName>
    </recommendedName>
</protein>
<dbReference type="Proteomes" id="UP001385951">
    <property type="component" value="Unassembled WGS sequence"/>
</dbReference>
<dbReference type="EMBL" id="JASBNA010000016">
    <property type="protein sequence ID" value="KAK7686740.1"/>
    <property type="molecule type" value="Genomic_DNA"/>
</dbReference>
<reference evidence="1 2" key="1">
    <citation type="submission" date="2022-09" db="EMBL/GenBank/DDBJ databases">
        <authorList>
            <person name="Palmer J.M."/>
        </authorList>
    </citation>
    <scope>NUCLEOTIDE SEQUENCE [LARGE SCALE GENOMIC DNA]</scope>
    <source>
        <strain evidence="1 2">DSM 7382</strain>
    </source>
</reference>
<dbReference type="AlphaFoldDB" id="A0AAW0GCF2"/>
<evidence type="ECO:0008006" key="3">
    <source>
        <dbReference type="Google" id="ProtNLM"/>
    </source>
</evidence>
<comment type="caution">
    <text evidence="1">The sequence shown here is derived from an EMBL/GenBank/DDBJ whole genome shotgun (WGS) entry which is preliminary data.</text>
</comment>
<keyword evidence="2" id="KW-1185">Reference proteome</keyword>
<accession>A0AAW0GCF2</accession>
<evidence type="ECO:0000313" key="1">
    <source>
        <dbReference type="EMBL" id="KAK7686740.1"/>
    </source>
</evidence>
<name>A0AAW0GCF2_9APHY</name>
<sequence length="182" mass="20579">MHKYLAVSLFVHSGVVSLALSGRVYIMPTAFLIPIILAPSPMSSLIPIPKAFDTTKLRPIKTTPKTPTSFPLKVVFWYFSRSMLIQELMACSLVCRSWQEQAQEILFQIPVTWSSVHPLVESHLKGDCLMQTFPPLRNLTLTDIGLGLQEVRRTPPVFAVARRPPTRLWRLSREEGALLIQL</sequence>
<evidence type="ECO:0000313" key="2">
    <source>
        <dbReference type="Proteomes" id="UP001385951"/>
    </source>
</evidence>
<gene>
    <name evidence="1" type="ORF">QCA50_010340</name>
</gene>
<organism evidence="1 2">
    <name type="scientific">Cerrena zonata</name>
    <dbReference type="NCBI Taxonomy" id="2478898"/>
    <lineage>
        <taxon>Eukaryota</taxon>
        <taxon>Fungi</taxon>
        <taxon>Dikarya</taxon>
        <taxon>Basidiomycota</taxon>
        <taxon>Agaricomycotina</taxon>
        <taxon>Agaricomycetes</taxon>
        <taxon>Polyporales</taxon>
        <taxon>Cerrenaceae</taxon>
        <taxon>Cerrena</taxon>
    </lineage>
</organism>